<name>A0A5J4VFG0_9EUKA</name>
<reference evidence="1 2" key="1">
    <citation type="submission" date="2019-03" db="EMBL/GenBank/DDBJ databases">
        <title>Single cell metagenomics reveals metabolic interactions within the superorganism composed of flagellate Streblomastix strix and complex community of Bacteroidetes bacteria on its surface.</title>
        <authorList>
            <person name="Treitli S.C."/>
            <person name="Kolisko M."/>
            <person name="Husnik F."/>
            <person name="Keeling P."/>
            <person name="Hampl V."/>
        </authorList>
    </citation>
    <scope>NUCLEOTIDE SEQUENCE [LARGE SCALE GENOMIC DNA]</scope>
    <source>
        <strain evidence="1">ST1C</strain>
    </source>
</reference>
<evidence type="ECO:0000313" key="1">
    <source>
        <dbReference type="EMBL" id="KAA6381129.1"/>
    </source>
</evidence>
<dbReference type="EMBL" id="SNRW01007509">
    <property type="protein sequence ID" value="KAA6381129.1"/>
    <property type="molecule type" value="Genomic_DNA"/>
</dbReference>
<dbReference type="OrthoDB" id="108321at2759"/>
<proteinExistence type="predicted"/>
<organism evidence="1 2">
    <name type="scientific">Streblomastix strix</name>
    <dbReference type="NCBI Taxonomy" id="222440"/>
    <lineage>
        <taxon>Eukaryota</taxon>
        <taxon>Metamonada</taxon>
        <taxon>Preaxostyla</taxon>
        <taxon>Oxymonadida</taxon>
        <taxon>Streblomastigidae</taxon>
        <taxon>Streblomastix</taxon>
    </lineage>
</organism>
<protein>
    <submittedName>
        <fullName evidence="1">Uncharacterized protein</fullName>
    </submittedName>
</protein>
<gene>
    <name evidence="1" type="ORF">EZS28_023344</name>
</gene>
<comment type="caution">
    <text evidence="1">The sequence shown here is derived from an EMBL/GenBank/DDBJ whole genome shotgun (WGS) entry which is preliminary data.</text>
</comment>
<dbReference type="Proteomes" id="UP000324800">
    <property type="component" value="Unassembled WGS sequence"/>
</dbReference>
<dbReference type="AlphaFoldDB" id="A0A5J4VFG0"/>
<sequence length="197" mass="22545">MYCTKMILKKLVRDISGGTMTKDITGGLSNVLHRYNVAGETRINHLEYLNKKKLLITQMQYKWILNIVGAITVYKQAFDQTKMHIVQLDSDSLTLAISGDKNRGPEQRFDAVIKDVEFYNKNKGYFFSEDNQRKILGVHIEKQRLNCIALSSKNYIINDECGDVSLVAKGLHIDWHVIFKSILDAAIKYACESKICH</sequence>
<accession>A0A5J4VFG0</accession>
<evidence type="ECO:0000313" key="2">
    <source>
        <dbReference type="Proteomes" id="UP000324800"/>
    </source>
</evidence>